<dbReference type="AlphaFoldDB" id="A0A8T3V4T8"/>
<organism evidence="2 3">
    <name type="scientific">Methanobrevibacter thaueri</name>
    <dbReference type="NCBI Taxonomy" id="190975"/>
    <lineage>
        <taxon>Archaea</taxon>
        <taxon>Methanobacteriati</taxon>
        <taxon>Methanobacteriota</taxon>
        <taxon>Methanomada group</taxon>
        <taxon>Methanobacteria</taxon>
        <taxon>Methanobacteriales</taxon>
        <taxon>Methanobacteriaceae</taxon>
        <taxon>Methanobrevibacter</taxon>
    </lineage>
</organism>
<keyword evidence="1" id="KW-0472">Membrane</keyword>
<keyword evidence="1" id="KW-0812">Transmembrane</keyword>
<keyword evidence="1" id="KW-1133">Transmembrane helix</keyword>
<dbReference type="Proteomes" id="UP000783037">
    <property type="component" value="Unassembled WGS sequence"/>
</dbReference>
<sequence>MSSYIKLIIFIVVLLLISVAIVYVDSSLDNINESMPKISDSIVQGDKDYNESVDLLNTKYFEQSREKAISAEENYNDSLHSLQSIKDKYYKDLNEVHQDYIDTTINELELKLKAVSNLKDAIYYLEMYENYTGSAYGSDANEIMYDALNYQNERNEIVQNNSELFN</sequence>
<dbReference type="EMBL" id="SUTK01000007">
    <property type="protein sequence ID" value="MBE6501311.1"/>
    <property type="molecule type" value="Genomic_DNA"/>
</dbReference>
<name>A0A8T3V4T8_9EURY</name>
<gene>
    <name evidence="2" type="ORF">E7Z79_02600</name>
</gene>
<evidence type="ECO:0000313" key="3">
    <source>
        <dbReference type="Proteomes" id="UP000783037"/>
    </source>
</evidence>
<feature type="transmembrane region" description="Helical" evidence="1">
    <location>
        <begin position="7"/>
        <end position="24"/>
    </location>
</feature>
<evidence type="ECO:0000256" key="1">
    <source>
        <dbReference type="SAM" id="Phobius"/>
    </source>
</evidence>
<evidence type="ECO:0000313" key="2">
    <source>
        <dbReference type="EMBL" id="MBE6501311.1"/>
    </source>
</evidence>
<protein>
    <submittedName>
        <fullName evidence="2">Uncharacterized protein</fullName>
    </submittedName>
</protein>
<proteinExistence type="predicted"/>
<accession>A0A8T3V4T8</accession>
<reference evidence="2" key="1">
    <citation type="submission" date="2019-04" db="EMBL/GenBank/DDBJ databases">
        <title>Evolution of Biomass-Degrading Anaerobic Consortia Revealed by Metagenomics.</title>
        <authorList>
            <person name="Peng X."/>
        </authorList>
    </citation>
    <scope>NUCLEOTIDE SEQUENCE</scope>
    <source>
        <strain evidence="2">SIG18</strain>
    </source>
</reference>
<dbReference type="RefSeq" id="WP_303738427.1">
    <property type="nucleotide sequence ID" value="NZ_SUTK01000007.1"/>
</dbReference>
<comment type="caution">
    <text evidence="2">The sequence shown here is derived from an EMBL/GenBank/DDBJ whole genome shotgun (WGS) entry which is preliminary data.</text>
</comment>